<protein>
    <recommendedName>
        <fullName evidence="1">Pyridoxamine 5'-phosphate oxidase N-terminal domain-containing protein</fullName>
    </recommendedName>
</protein>
<dbReference type="EMBL" id="FNDU01000057">
    <property type="protein sequence ID" value="SDJ27513.1"/>
    <property type="molecule type" value="Genomic_DNA"/>
</dbReference>
<dbReference type="InterPro" id="IPR012349">
    <property type="entry name" value="Split_barrel_FMN-bd"/>
</dbReference>
<reference evidence="2 3" key="1">
    <citation type="submission" date="2016-10" db="EMBL/GenBank/DDBJ databases">
        <authorList>
            <person name="de Groot N.N."/>
        </authorList>
    </citation>
    <scope>NUCLEOTIDE SEQUENCE [LARGE SCALE GENOMIC DNA]</scope>
    <source>
        <strain evidence="3">P4B,CCM 7963,CECT 7998,DSM 25260,IBRC-M 10614,KCTC 13821</strain>
    </source>
</reference>
<dbReference type="PANTHER" id="PTHR42815:SF2">
    <property type="entry name" value="FAD-BINDING, PUTATIVE (AFU_ORTHOLOGUE AFUA_6G07600)-RELATED"/>
    <property type="match status" value="1"/>
</dbReference>
<accession>A0A1G8SED2</accession>
<evidence type="ECO:0000259" key="1">
    <source>
        <dbReference type="Pfam" id="PF01243"/>
    </source>
</evidence>
<sequence length="199" mass="22769">MLRGEHLLQEQHGTTKKASSFYENQMLNYLNNKMTEFISNQSMMFIATADSSGNCDSSFRAGSVGFVRVIDDKTLIYPEYKGNGVMASLGNIIENPHIGLMFIDFFEHYIGLHVNGKASIIENGQLTSFKMTKKIMNDIKEKEGNRPERWVIINVDEAYIHCSKHIPKLKQLDKKIYWGTDDEKQKGGDFFEAKQSKKD</sequence>
<evidence type="ECO:0000313" key="2">
    <source>
        <dbReference type="EMBL" id="SDJ27513.1"/>
    </source>
</evidence>
<proteinExistence type="predicted"/>
<evidence type="ECO:0000313" key="3">
    <source>
        <dbReference type="Proteomes" id="UP000199017"/>
    </source>
</evidence>
<dbReference type="Proteomes" id="UP000199017">
    <property type="component" value="Unassembled WGS sequence"/>
</dbReference>
<keyword evidence="3" id="KW-1185">Reference proteome</keyword>
<dbReference type="Pfam" id="PF01243">
    <property type="entry name" value="PNPOx_N"/>
    <property type="match status" value="1"/>
</dbReference>
<dbReference type="PANTHER" id="PTHR42815">
    <property type="entry name" value="FAD-BINDING, PUTATIVE (AFU_ORTHOLOGUE AFUA_6G07600)-RELATED"/>
    <property type="match status" value="1"/>
</dbReference>
<organism evidence="2 3">
    <name type="scientific">Alteribacillus bidgolensis</name>
    <dbReference type="NCBI Taxonomy" id="930129"/>
    <lineage>
        <taxon>Bacteria</taxon>
        <taxon>Bacillati</taxon>
        <taxon>Bacillota</taxon>
        <taxon>Bacilli</taxon>
        <taxon>Bacillales</taxon>
        <taxon>Bacillaceae</taxon>
        <taxon>Alteribacillus</taxon>
    </lineage>
</organism>
<feature type="domain" description="Pyridoxamine 5'-phosphate oxidase N-terminal" evidence="1">
    <location>
        <begin position="32"/>
        <end position="162"/>
    </location>
</feature>
<dbReference type="InterPro" id="IPR011576">
    <property type="entry name" value="Pyridox_Oxase_N"/>
</dbReference>
<dbReference type="SUPFAM" id="SSF50475">
    <property type="entry name" value="FMN-binding split barrel"/>
    <property type="match status" value="1"/>
</dbReference>
<dbReference type="Gene3D" id="2.30.110.10">
    <property type="entry name" value="Electron Transport, Fmn-binding Protein, Chain A"/>
    <property type="match status" value="1"/>
</dbReference>
<name>A0A1G8SED2_9BACI</name>
<gene>
    <name evidence="2" type="ORF">SAMN05216352_1572</name>
</gene>
<dbReference type="RefSeq" id="WP_091588525.1">
    <property type="nucleotide sequence ID" value="NZ_FNDU01000057.1"/>
</dbReference>
<dbReference type="AlphaFoldDB" id="A0A1G8SED2"/>
<dbReference type="OrthoDB" id="9796486at2"/>
<dbReference type="STRING" id="930129.SAMN05216352_1572"/>